<organism evidence="2 3">
    <name type="scientific">Meloidogyne javanica</name>
    <name type="common">Root-knot nematode worm</name>
    <dbReference type="NCBI Taxonomy" id="6303"/>
    <lineage>
        <taxon>Eukaryota</taxon>
        <taxon>Metazoa</taxon>
        <taxon>Ecdysozoa</taxon>
        <taxon>Nematoda</taxon>
        <taxon>Chromadorea</taxon>
        <taxon>Rhabditida</taxon>
        <taxon>Tylenchina</taxon>
        <taxon>Tylenchomorpha</taxon>
        <taxon>Tylenchoidea</taxon>
        <taxon>Meloidogynidae</taxon>
        <taxon>Meloidogyninae</taxon>
        <taxon>Meloidogyne</taxon>
        <taxon>Meloidogyne incognita group</taxon>
    </lineage>
</organism>
<dbReference type="AlphaFoldDB" id="A0A915MW57"/>
<name>A0A915MW57_MELJA</name>
<evidence type="ECO:0000313" key="3">
    <source>
        <dbReference type="WBParaSite" id="scaffold52229_cov294.g25365"/>
    </source>
</evidence>
<dbReference type="WBParaSite" id="scaffold52229_cov294.g25365">
    <property type="protein sequence ID" value="scaffold52229_cov294.g25365"/>
    <property type="gene ID" value="scaffold52229_cov294.g25365"/>
</dbReference>
<evidence type="ECO:0000256" key="1">
    <source>
        <dbReference type="SAM" id="Coils"/>
    </source>
</evidence>
<accession>A0A915MW57</accession>
<reference evidence="3" key="1">
    <citation type="submission" date="2022-11" db="UniProtKB">
        <authorList>
            <consortium name="WormBaseParasite"/>
        </authorList>
    </citation>
    <scope>IDENTIFICATION</scope>
</reference>
<keyword evidence="1" id="KW-0175">Coiled coil</keyword>
<feature type="coiled-coil region" evidence="1">
    <location>
        <begin position="41"/>
        <end position="105"/>
    </location>
</feature>
<protein>
    <submittedName>
        <fullName evidence="3">Uncharacterized protein</fullName>
    </submittedName>
</protein>
<dbReference type="Proteomes" id="UP000887561">
    <property type="component" value="Unplaced"/>
</dbReference>
<evidence type="ECO:0000313" key="2">
    <source>
        <dbReference type="Proteomes" id="UP000887561"/>
    </source>
</evidence>
<proteinExistence type="predicted"/>
<sequence>MNDDKQEFIDQETTNIKKYNKSFYKLTGLIYDQNLAHPHSVKLMQVDLEKTTETIKALKDALAANRKKIEANEKGKKWSFSSIKKNTLTEELVELNKIKENADDDLKILELYVGICKRMKVTVENILNNIKKIV</sequence>
<keyword evidence="2" id="KW-1185">Reference proteome</keyword>